<dbReference type="CDD" id="cd12797">
    <property type="entry name" value="M23_peptidase"/>
    <property type="match status" value="1"/>
</dbReference>
<evidence type="ECO:0000259" key="3">
    <source>
        <dbReference type="Pfam" id="PF01551"/>
    </source>
</evidence>
<dbReference type="InterPro" id="IPR011055">
    <property type="entry name" value="Dup_hybrid_motif"/>
</dbReference>
<dbReference type="Pfam" id="PF01551">
    <property type="entry name" value="Peptidase_M23"/>
    <property type="match status" value="1"/>
</dbReference>
<dbReference type="InterPro" id="IPR016047">
    <property type="entry name" value="M23ase_b-sheet_dom"/>
</dbReference>
<feature type="signal peptide" evidence="2">
    <location>
        <begin position="1"/>
        <end position="27"/>
    </location>
</feature>
<dbReference type="SUPFAM" id="SSF51261">
    <property type="entry name" value="Duplicated hybrid motif"/>
    <property type="match status" value="1"/>
</dbReference>
<keyword evidence="2" id="KW-0732">Signal</keyword>
<organism evidence="4 5">
    <name type="scientific">Corynebacterium sphenisci DSM 44792</name>
    <dbReference type="NCBI Taxonomy" id="1437874"/>
    <lineage>
        <taxon>Bacteria</taxon>
        <taxon>Bacillati</taxon>
        <taxon>Actinomycetota</taxon>
        <taxon>Actinomycetes</taxon>
        <taxon>Mycobacteriales</taxon>
        <taxon>Corynebacteriaceae</taxon>
        <taxon>Corynebacterium</taxon>
    </lineage>
</organism>
<keyword evidence="5" id="KW-1185">Reference proteome</keyword>
<dbReference type="Proteomes" id="UP000185469">
    <property type="component" value="Chromosome"/>
</dbReference>
<dbReference type="InterPro" id="IPR050570">
    <property type="entry name" value="Cell_wall_metabolism_enzyme"/>
</dbReference>
<gene>
    <name evidence="4" type="ORF">CSPHI_02510</name>
</gene>
<feature type="compositionally biased region" description="Basic and acidic residues" evidence="1">
    <location>
        <begin position="45"/>
        <end position="57"/>
    </location>
</feature>
<evidence type="ECO:0000313" key="4">
    <source>
        <dbReference type="EMBL" id="APT90130.1"/>
    </source>
</evidence>
<dbReference type="PANTHER" id="PTHR21666:SF270">
    <property type="entry name" value="MUREIN HYDROLASE ACTIVATOR ENVC"/>
    <property type="match status" value="1"/>
</dbReference>
<dbReference type="PANTHER" id="PTHR21666">
    <property type="entry name" value="PEPTIDASE-RELATED"/>
    <property type="match status" value="1"/>
</dbReference>
<evidence type="ECO:0000313" key="5">
    <source>
        <dbReference type="Proteomes" id="UP000185469"/>
    </source>
</evidence>
<dbReference type="Gene3D" id="2.70.70.10">
    <property type="entry name" value="Glucose Permease (Domain IIA)"/>
    <property type="match status" value="1"/>
</dbReference>
<accession>A0A1L7CWE6</accession>
<name>A0A1L7CWE6_9CORY</name>
<reference evidence="4 5" key="1">
    <citation type="submission" date="2014-08" db="EMBL/GenBank/DDBJ databases">
        <title>Complete genome sequence of Corynebacterium sphenisci CECT 5990(T) (=DSM 44792(T)), isolated from healthy wild penguins.</title>
        <authorList>
            <person name="Ruckert C."/>
            <person name="Albersmeier A."/>
            <person name="Winkler A."/>
            <person name="Kalinowski J."/>
        </authorList>
    </citation>
    <scope>NUCLEOTIDE SEQUENCE [LARGE SCALE GENOMIC DNA]</scope>
    <source>
        <strain evidence="4 5">DSM 44792</strain>
    </source>
</reference>
<dbReference type="STRING" id="1437874.CSPHI_02510"/>
<dbReference type="KEGG" id="csph:CSPHI_02510"/>
<feature type="chain" id="PRO_5038676755" evidence="2">
    <location>
        <begin position="28"/>
        <end position="248"/>
    </location>
</feature>
<evidence type="ECO:0000256" key="1">
    <source>
        <dbReference type="SAM" id="MobiDB-lite"/>
    </source>
</evidence>
<sequence>MRSRGGAHRKRTRSTVGRIALATAASAAVSTATAGAAAAQPAEDAEIRADDAAREDAAAAPAGADAEARILAGPHPGAGADTPTVVSVRDHRPAVDLAAQLATALQYNYERVQRDLAERAPLFSRPTEGVLTSGFGGRWGAMHNGIDIANVMNTPIMSVLPGEVIDAGPAQGFGQWVRVLHDDGAISVYGHIESIYVTVGERVQAGQVIAGMGNRGFSTGTHLHFEIHPDGVTPVDPLAWLAAYGIIY</sequence>
<proteinExistence type="predicted"/>
<dbReference type="AlphaFoldDB" id="A0A1L7CWE6"/>
<dbReference type="GO" id="GO:0004222">
    <property type="term" value="F:metalloendopeptidase activity"/>
    <property type="evidence" value="ECO:0007669"/>
    <property type="project" value="TreeGrafter"/>
</dbReference>
<dbReference type="EMBL" id="CP009248">
    <property type="protein sequence ID" value="APT90130.1"/>
    <property type="molecule type" value="Genomic_DNA"/>
</dbReference>
<feature type="region of interest" description="Disordered" evidence="1">
    <location>
        <begin position="34"/>
        <end position="64"/>
    </location>
</feature>
<feature type="domain" description="M23ase beta-sheet core" evidence="3">
    <location>
        <begin position="142"/>
        <end position="237"/>
    </location>
</feature>
<protein>
    <submittedName>
        <fullName evidence="4">Membrane protein</fullName>
    </submittedName>
</protein>
<evidence type="ECO:0000256" key="2">
    <source>
        <dbReference type="SAM" id="SignalP"/>
    </source>
</evidence>